<sequence>MASLYEKIAKNHNHESGPFHTILKSIKQKYRAGMSGDFRVLDLAAGHGEPSSMIAKEFPNAHVTCTDISEDMIALAEASTVYLPNVTVSLADMADLQFESNSFDLITCSYGFMFPEDKNKAISEAHRCLKDGGYLMATTWNKLPFMKFTADIMTEVLGETPPPPPLNPMSLSEPNLFENMLKDNGFQDVQSYTSTYPMIVSSDHELKFKTLTMLVKDKLDEVDGWDKARRAFDALSEKYITVDEDGTCLVDGNTFKLTVCRK</sequence>
<feature type="domain" description="Methyltransferase" evidence="1">
    <location>
        <begin position="40"/>
        <end position="133"/>
    </location>
</feature>
<dbReference type="EMBL" id="BLLK01000062">
    <property type="protein sequence ID" value="GFH58956.1"/>
    <property type="molecule type" value="Genomic_DNA"/>
</dbReference>
<dbReference type="PANTHER" id="PTHR43591">
    <property type="entry name" value="METHYLTRANSFERASE"/>
    <property type="match status" value="1"/>
</dbReference>
<dbReference type="Proteomes" id="UP001054902">
    <property type="component" value="Unassembled WGS sequence"/>
</dbReference>
<accession>A0AAD3D949</accession>
<dbReference type="AlphaFoldDB" id="A0AAD3D949"/>
<evidence type="ECO:0000259" key="1">
    <source>
        <dbReference type="Pfam" id="PF13649"/>
    </source>
</evidence>
<protein>
    <recommendedName>
        <fullName evidence="1">Methyltransferase domain-containing protein</fullName>
    </recommendedName>
</protein>
<dbReference type="Gene3D" id="3.40.50.150">
    <property type="entry name" value="Vaccinia Virus protein VP39"/>
    <property type="match status" value="1"/>
</dbReference>
<organism evidence="2 3">
    <name type="scientific">Chaetoceros tenuissimus</name>
    <dbReference type="NCBI Taxonomy" id="426638"/>
    <lineage>
        <taxon>Eukaryota</taxon>
        <taxon>Sar</taxon>
        <taxon>Stramenopiles</taxon>
        <taxon>Ochrophyta</taxon>
        <taxon>Bacillariophyta</taxon>
        <taxon>Coscinodiscophyceae</taxon>
        <taxon>Chaetocerotophycidae</taxon>
        <taxon>Chaetocerotales</taxon>
        <taxon>Chaetocerotaceae</taxon>
        <taxon>Chaetoceros</taxon>
    </lineage>
</organism>
<proteinExistence type="predicted"/>
<reference evidence="2 3" key="1">
    <citation type="journal article" date="2021" name="Sci. Rep.">
        <title>The genome of the diatom Chaetoceros tenuissimus carries an ancient integrated fragment of an extant virus.</title>
        <authorList>
            <person name="Hongo Y."/>
            <person name="Kimura K."/>
            <person name="Takaki Y."/>
            <person name="Yoshida Y."/>
            <person name="Baba S."/>
            <person name="Kobayashi G."/>
            <person name="Nagasaki K."/>
            <person name="Hano T."/>
            <person name="Tomaru Y."/>
        </authorList>
    </citation>
    <scope>NUCLEOTIDE SEQUENCE [LARGE SCALE GENOMIC DNA]</scope>
    <source>
        <strain evidence="2 3">NIES-3715</strain>
    </source>
</reference>
<gene>
    <name evidence="2" type="ORF">CTEN210_15432</name>
</gene>
<dbReference type="InterPro" id="IPR041698">
    <property type="entry name" value="Methyltransf_25"/>
</dbReference>
<dbReference type="InterPro" id="IPR029063">
    <property type="entry name" value="SAM-dependent_MTases_sf"/>
</dbReference>
<dbReference type="CDD" id="cd02440">
    <property type="entry name" value="AdoMet_MTases"/>
    <property type="match status" value="1"/>
</dbReference>
<keyword evidence="3" id="KW-1185">Reference proteome</keyword>
<name>A0AAD3D949_9STRA</name>
<dbReference type="Pfam" id="PF13649">
    <property type="entry name" value="Methyltransf_25"/>
    <property type="match status" value="1"/>
</dbReference>
<evidence type="ECO:0000313" key="2">
    <source>
        <dbReference type="EMBL" id="GFH58956.1"/>
    </source>
</evidence>
<dbReference type="SUPFAM" id="SSF53335">
    <property type="entry name" value="S-adenosyl-L-methionine-dependent methyltransferases"/>
    <property type="match status" value="1"/>
</dbReference>
<comment type="caution">
    <text evidence="2">The sequence shown here is derived from an EMBL/GenBank/DDBJ whole genome shotgun (WGS) entry which is preliminary data.</text>
</comment>
<evidence type="ECO:0000313" key="3">
    <source>
        <dbReference type="Proteomes" id="UP001054902"/>
    </source>
</evidence>